<keyword evidence="3" id="KW-1185">Reference proteome</keyword>
<feature type="signal peptide" evidence="1">
    <location>
        <begin position="1"/>
        <end position="20"/>
    </location>
</feature>
<feature type="chain" id="PRO_5008897194" evidence="1">
    <location>
        <begin position="21"/>
        <end position="115"/>
    </location>
</feature>
<proteinExistence type="predicted"/>
<evidence type="ECO:0000256" key="1">
    <source>
        <dbReference type="SAM" id="SignalP"/>
    </source>
</evidence>
<gene>
    <name evidence="2" type="primary">RvY_01207-1</name>
    <name evidence="2" type="synonym">RvY_01207.1</name>
    <name evidence="2" type="ORF">RvY_01207</name>
</gene>
<organism evidence="2 3">
    <name type="scientific">Ramazzottius varieornatus</name>
    <name type="common">Water bear</name>
    <name type="synonym">Tardigrade</name>
    <dbReference type="NCBI Taxonomy" id="947166"/>
    <lineage>
        <taxon>Eukaryota</taxon>
        <taxon>Metazoa</taxon>
        <taxon>Ecdysozoa</taxon>
        <taxon>Tardigrada</taxon>
        <taxon>Eutardigrada</taxon>
        <taxon>Parachela</taxon>
        <taxon>Hypsibioidea</taxon>
        <taxon>Ramazzottiidae</taxon>
        <taxon>Ramazzottius</taxon>
    </lineage>
</organism>
<dbReference type="EMBL" id="BDGG01000001">
    <property type="protein sequence ID" value="GAU88521.1"/>
    <property type="molecule type" value="Genomic_DNA"/>
</dbReference>
<protein>
    <submittedName>
        <fullName evidence="2">Uncharacterized protein</fullName>
    </submittedName>
</protein>
<dbReference type="AlphaFoldDB" id="A0A1D1UGD8"/>
<accession>A0A1D1UGD8</accession>
<evidence type="ECO:0000313" key="3">
    <source>
        <dbReference type="Proteomes" id="UP000186922"/>
    </source>
</evidence>
<comment type="caution">
    <text evidence="2">The sequence shown here is derived from an EMBL/GenBank/DDBJ whole genome shotgun (WGS) entry which is preliminary data.</text>
</comment>
<keyword evidence="1" id="KW-0732">Signal</keyword>
<evidence type="ECO:0000313" key="2">
    <source>
        <dbReference type="EMBL" id="GAU88521.1"/>
    </source>
</evidence>
<reference evidence="2 3" key="1">
    <citation type="journal article" date="2016" name="Nat. Commun.">
        <title>Extremotolerant tardigrade genome and improved radiotolerance of human cultured cells by tardigrade-unique protein.</title>
        <authorList>
            <person name="Hashimoto T."/>
            <person name="Horikawa D.D."/>
            <person name="Saito Y."/>
            <person name="Kuwahara H."/>
            <person name="Kozuka-Hata H."/>
            <person name="Shin-I T."/>
            <person name="Minakuchi Y."/>
            <person name="Ohishi K."/>
            <person name="Motoyama A."/>
            <person name="Aizu T."/>
            <person name="Enomoto A."/>
            <person name="Kondo K."/>
            <person name="Tanaka S."/>
            <person name="Hara Y."/>
            <person name="Koshikawa S."/>
            <person name="Sagara H."/>
            <person name="Miura T."/>
            <person name="Yokobori S."/>
            <person name="Miyagawa K."/>
            <person name="Suzuki Y."/>
            <person name="Kubo T."/>
            <person name="Oyama M."/>
            <person name="Kohara Y."/>
            <person name="Fujiyama A."/>
            <person name="Arakawa K."/>
            <person name="Katayama T."/>
            <person name="Toyoda A."/>
            <person name="Kunieda T."/>
        </authorList>
    </citation>
    <scope>NUCLEOTIDE SEQUENCE [LARGE SCALE GENOMIC DNA]</scope>
    <source>
        <strain evidence="2 3">YOKOZUNA-1</strain>
    </source>
</reference>
<sequence>MKGYFVACLLALLMIVSVSAGPNKSKCIREQATIVKGTEKEATQGEVRVLLNRKLPKELVDMIIAAAKKLPQPWKPIGEGLRRRKKTNIQLAKACDTEVIQASGTNLHDPRKRLP</sequence>
<name>A0A1D1UGD8_RAMVA</name>
<dbReference type="Proteomes" id="UP000186922">
    <property type="component" value="Unassembled WGS sequence"/>
</dbReference>